<dbReference type="CDD" id="cd12108">
    <property type="entry name" value="Hr-like"/>
    <property type="match status" value="1"/>
</dbReference>
<keyword evidence="3" id="KW-1185">Reference proteome</keyword>
<sequence>MGAKSGPADTRIMAIVHGALRRDLDRTRAALTSEPHPVGRQRRALGEHVVWMMDFLHHHHSGEDKGLWPLVRGRNPAAGPLLDSLEADHHRIVPAMETTMAAGRKYADTTTDEARAVLVTALDELNEVLVPHLDREVEEGMPVVSTSITQAEWEAWDQANNIKPKSFAQLGLEGHWLLDDIDPEGYQVVVNLVPPVPRFLLIRGFARAYRRRAAARWEPDLSATRSQA</sequence>
<dbReference type="AlphaFoldDB" id="A0A8J3UE62"/>
<comment type="caution">
    <text evidence="2">The sequence shown here is derived from an EMBL/GenBank/DDBJ whole genome shotgun (WGS) entry which is preliminary data.</text>
</comment>
<evidence type="ECO:0000313" key="3">
    <source>
        <dbReference type="Proteomes" id="UP000622547"/>
    </source>
</evidence>
<evidence type="ECO:0000313" key="2">
    <source>
        <dbReference type="EMBL" id="GII43553.1"/>
    </source>
</evidence>
<dbReference type="Gene3D" id="1.20.120.520">
    <property type="entry name" value="nmb1532 protein domain like"/>
    <property type="match status" value="1"/>
</dbReference>
<dbReference type="Proteomes" id="UP000622547">
    <property type="component" value="Unassembled WGS sequence"/>
</dbReference>
<protein>
    <recommendedName>
        <fullName evidence="1">Hemerythrin-like domain-containing protein</fullName>
    </recommendedName>
</protein>
<dbReference type="Pfam" id="PF01814">
    <property type="entry name" value="Hemerythrin"/>
    <property type="match status" value="1"/>
</dbReference>
<gene>
    <name evidence="2" type="ORF">Pph01_85560</name>
</gene>
<name>A0A8J3UE62_9ACTN</name>
<feature type="domain" description="Hemerythrin-like" evidence="1">
    <location>
        <begin position="13"/>
        <end position="138"/>
    </location>
</feature>
<organism evidence="2 3">
    <name type="scientific">Planotetraspora phitsanulokensis</name>
    <dbReference type="NCBI Taxonomy" id="575192"/>
    <lineage>
        <taxon>Bacteria</taxon>
        <taxon>Bacillati</taxon>
        <taxon>Actinomycetota</taxon>
        <taxon>Actinomycetes</taxon>
        <taxon>Streptosporangiales</taxon>
        <taxon>Streptosporangiaceae</taxon>
        <taxon>Planotetraspora</taxon>
    </lineage>
</organism>
<proteinExistence type="predicted"/>
<dbReference type="EMBL" id="BOOP01000068">
    <property type="protein sequence ID" value="GII43553.1"/>
    <property type="molecule type" value="Genomic_DNA"/>
</dbReference>
<reference evidence="2 3" key="1">
    <citation type="submission" date="2021-01" db="EMBL/GenBank/DDBJ databases">
        <title>Whole genome shotgun sequence of Planotetraspora phitsanulokensis NBRC 104273.</title>
        <authorList>
            <person name="Komaki H."/>
            <person name="Tamura T."/>
        </authorList>
    </citation>
    <scope>NUCLEOTIDE SEQUENCE [LARGE SCALE GENOMIC DNA]</scope>
    <source>
        <strain evidence="2 3">NBRC 104273</strain>
    </source>
</reference>
<evidence type="ECO:0000259" key="1">
    <source>
        <dbReference type="Pfam" id="PF01814"/>
    </source>
</evidence>
<dbReference type="InterPro" id="IPR012312">
    <property type="entry name" value="Hemerythrin-like"/>
</dbReference>
<accession>A0A8J3UE62</accession>